<dbReference type="Proteomes" id="UP000198280">
    <property type="component" value="Unassembled WGS sequence"/>
</dbReference>
<protein>
    <submittedName>
        <fullName evidence="1">Uncharacterized protein</fullName>
    </submittedName>
</protein>
<name>A0A239IQF0_9ACTN</name>
<evidence type="ECO:0000313" key="2">
    <source>
        <dbReference type="Proteomes" id="UP000198280"/>
    </source>
</evidence>
<keyword evidence="2" id="KW-1185">Reference proteome</keyword>
<organism evidence="1 2">
    <name type="scientific">Actinacidiphila glaucinigra</name>
    <dbReference type="NCBI Taxonomy" id="235986"/>
    <lineage>
        <taxon>Bacteria</taxon>
        <taxon>Bacillati</taxon>
        <taxon>Actinomycetota</taxon>
        <taxon>Actinomycetes</taxon>
        <taxon>Kitasatosporales</taxon>
        <taxon>Streptomycetaceae</taxon>
        <taxon>Actinacidiphila</taxon>
    </lineage>
</organism>
<reference evidence="1 2" key="1">
    <citation type="submission" date="2017-06" db="EMBL/GenBank/DDBJ databases">
        <authorList>
            <person name="Kim H.J."/>
            <person name="Triplett B.A."/>
        </authorList>
    </citation>
    <scope>NUCLEOTIDE SEQUENCE [LARGE SCALE GENOMIC DNA]</scope>
    <source>
        <strain evidence="1 2">CGMCC 4.1858</strain>
    </source>
</reference>
<gene>
    <name evidence="1" type="ORF">SAMN05216252_11172</name>
</gene>
<evidence type="ECO:0000313" key="1">
    <source>
        <dbReference type="EMBL" id="SNS95789.1"/>
    </source>
</evidence>
<sequence>MDLDSSAVGAGVPANVPEYGGMNADAEPGSPRSCGLGFKGFATKTTRVDVARWEAVVRELRERDWQQDGEPETHKGDSSGKVFEVRVALKQRGWTLVASWDDVRDGVITLNAFDDACMETVGVDASPVG</sequence>
<dbReference type="AlphaFoldDB" id="A0A239IQF0"/>
<proteinExistence type="predicted"/>
<accession>A0A239IQF0</accession>
<dbReference type="EMBL" id="FZOF01000011">
    <property type="protein sequence ID" value="SNS95789.1"/>
    <property type="molecule type" value="Genomic_DNA"/>
</dbReference>